<dbReference type="HOGENOM" id="CLU_661684_0_0_0"/>
<sequence>MAYAPSDDKAAPYTSYLIDSTINSNYLARAAVFGDSTRLAPFANGMFLPSAIPVAGQPYYGTNARASLQGNGSALRLSAYSPATSSYRASAHADLVLDNAELSIGDNSVSTGFAVRSVVGTINGFTIGVSDSAFSDPSAVPETIDIAGPSARVTVFDAGITNGQGRLSYDFFSQREDGFKAVASIEQPIPEISYTAANESRFAYLPDFIFAPQYVVGDCVNGKFVERWHVQLGSVFRSLALETPAALDESEFGWGLALSGAYRMQLNPALTAQDRVMFSITYGEGISHYIVDLNAAPDTGDAMVNTSGSLEALPVFACYGGYTHNWTDDLRSTITYSHVDLHSTAPRAPATSPYRAGDYVAVNLVSHLKLFNSSKPDSEGQNMFLGTEYLYGRKETLDGATGDAHRLMLVFAISN</sequence>
<dbReference type="Proteomes" id="UP000004358">
    <property type="component" value="Unassembled WGS sequence"/>
</dbReference>
<dbReference type="EMBL" id="AANZ01000036">
    <property type="protein sequence ID" value="EAQ77340.1"/>
    <property type="molecule type" value="Genomic_DNA"/>
</dbReference>
<accession>A4A1N5</accession>
<dbReference type="eggNOG" id="COG3203">
    <property type="taxonomic scope" value="Bacteria"/>
</dbReference>
<evidence type="ECO:0000313" key="2">
    <source>
        <dbReference type="Proteomes" id="UP000004358"/>
    </source>
</evidence>
<gene>
    <name evidence="1" type="ORF">DSM3645_04805</name>
</gene>
<dbReference type="AlphaFoldDB" id="A4A1N5"/>
<reference evidence="1 2" key="1">
    <citation type="submission" date="2006-02" db="EMBL/GenBank/DDBJ databases">
        <authorList>
            <person name="Amann R."/>
            <person name="Ferriera S."/>
            <person name="Johnson J."/>
            <person name="Kravitz S."/>
            <person name="Halpern A."/>
            <person name="Remington K."/>
            <person name="Beeson K."/>
            <person name="Tran B."/>
            <person name="Rogers Y.-H."/>
            <person name="Friedman R."/>
            <person name="Venter J.C."/>
        </authorList>
    </citation>
    <scope>NUCLEOTIDE SEQUENCE [LARGE SCALE GENOMIC DNA]</scope>
    <source>
        <strain evidence="1 2">DSM 3645</strain>
    </source>
</reference>
<proteinExistence type="predicted"/>
<evidence type="ECO:0000313" key="1">
    <source>
        <dbReference type="EMBL" id="EAQ77340.1"/>
    </source>
</evidence>
<organism evidence="1 2">
    <name type="scientific">Blastopirellula marina DSM 3645</name>
    <dbReference type="NCBI Taxonomy" id="314230"/>
    <lineage>
        <taxon>Bacteria</taxon>
        <taxon>Pseudomonadati</taxon>
        <taxon>Planctomycetota</taxon>
        <taxon>Planctomycetia</taxon>
        <taxon>Pirellulales</taxon>
        <taxon>Pirellulaceae</taxon>
        <taxon>Blastopirellula</taxon>
    </lineage>
</organism>
<name>A4A1N5_9BACT</name>
<protein>
    <submittedName>
        <fullName evidence="1">Uncharacterized protein</fullName>
    </submittedName>
</protein>
<comment type="caution">
    <text evidence="1">The sequence shown here is derived from an EMBL/GenBank/DDBJ whole genome shotgun (WGS) entry which is preliminary data.</text>
</comment>
<dbReference type="STRING" id="314230.DSM3645_04805"/>